<sequence length="63" mass="6773">MGCSCGHRHRQWEVVADGGSGKVLFTGSKATADIVSRRYHNSVVREKGTPRQNPAAAPRRGPA</sequence>
<gene>
    <name evidence="2" type="primary">sle_07660</name>
</gene>
<evidence type="ECO:0000313" key="3">
    <source>
        <dbReference type="Proteomes" id="UP000035016"/>
    </source>
</evidence>
<dbReference type="AlphaFoldDB" id="A0A0F7VLA1"/>
<evidence type="ECO:0000256" key="1">
    <source>
        <dbReference type="SAM" id="MobiDB-lite"/>
    </source>
</evidence>
<dbReference type="EMBL" id="LN831790">
    <property type="protein sequence ID" value="CQR60229.1"/>
    <property type="molecule type" value="Genomic_DNA"/>
</dbReference>
<protein>
    <submittedName>
        <fullName evidence="2">Uncharacterized protein</fullName>
    </submittedName>
</protein>
<dbReference type="KEGG" id="sle:sle_07660"/>
<dbReference type="Proteomes" id="UP000035016">
    <property type="component" value="Chromosome Chromosome"/>
</dbReference>
<accession>A0A0F7VLA1</accession>
<name>A0A0F7VLA1_STRLW</name>
<proteinExistence type="predicted"/>
<feature type="region of interest" description="Disordered" evidence="1">
    <location>
        <begin position="43"/>
        <end position="63"/>
    </location>
</feature>
<evidence type="ECO:0000313" key="2">
    <source>
        <dbReference type="EMBL" id="CQR60229.1"/>
    </source>
</evidence>
<reference evidence="2 3" key="1">
    <citation type="submission" date="2015-02" db="EMBL/GenBank/DDBJ databases">
        <authorList>
            <person name="Gomez-Escribano P.J."/>
        </authorList>
    </citation>
    <scope>NUCLEOTIDE SEQUENCE [LARGE SCALE GENOMIC DNA]</scope>
    <source>
        <strain evidence="3">C34 (DSM 42122 / NRRL B-24963)</strain>
    </source>
</reference>
<organism evidence="2 3">
    <name type="scientific">Streptomyces leeuwenhoekii</name>
    <dbReference type="NCBI Taxonomy" id="1437453"/>
    <lineage>
        <taxon>Bacteria</taxon>
        <taxon>Bacillati</taxon>
        <taxon>Actinomycetota</taxon>
        <taxon>Actinomycetes</taxon>
        <taxon>Kitasatosporales</taxon>
        <taxon>Streptomycetaceae</taxon>
        <taxon>Streptomyces</taxon>
    </lineage>
</organism>